<evidence type="ECO:0000259" key="1">
    <source>
        <dbReference type="PROSITE" id="PS50404"/>
    </source>
</evidence>
<reference evidence="3 4" key="1">
    <citation type="submission" date="2018-08" db="EMBL/GenBank/DDBJ databases">
        <title>Henriciella mobilis sp. nov., isolated from seawater.</title>
        <authorList>
            <person name="Cheng H."/>
            <person name="Wu Y.-H."/>
            <person name="Xu X.-W."/>
            <person name="Guo L.-L."/>
        </authorList>
    </citation>
    <scope>NUCLEOTIDE SEQUENCE [LARGE SCALE GENOMIC DNA]</scope>
    <source>
        <strain evidence="3 4">CCUG67844</strain>
    </source>
</reference>
<sequence>MKLYNSVGPNPHVVRMFMAERGIEIPTEDIDIMVGANRQPDYLEKNPHGQSPALFLDDGSLITEITAICEYLDETNPGDSLIGSTPEERAQTRRWTRWVDLKIVEPMTTAFRGAEGLPMFKDRMRCLPEASDGLKAFTQDNIAFLDKQMAGREYVAGDKLTLADILLFCFLAFGEQVGQPLNRDFKNVAAWFDKVSKRESVKA</sequence>
<dbReference type="InterPro" id="IPR004045">
    <property type="entry name" value="Glutathione_S-Trfase_N"/>
</dbReference>
<dbReference type="Pfam" id="PF13409">
    <property type="entry name" value="GST_N_2"/>
    <property type="match status" value="1"/>
</dbReference>
<dbReference type="PROSITE" id="PS50405">
    <property type="entry name" value="GST_CTER"/>
    <property type="match status" value="1"/>
</dbReference>
<feature type="domain" description="GST C-terminal" evidence="2">
    <location>
        <begin position="85"/>
        <end position="203"/>
    </location>
</feature>
<dbReference type="InterPro" id="IPR040079">
    <property type="entry name" value="Glutathione_S-Trfase"/>
</dbReference>
<proteinExistence type="predicted"/>
<dbReference type="InterPro" id="IPR034345">
    <property type="entry name" value="Gtt2-like_N"/>
</dbReference>
<dbReference type="InterPro" id="IPR004046">
    <property type="entry name" value="GST_C"/>
</dbReference>
<dbReference type="EMBL" id="QWGA01000006">
    <property type="protein sequence ID" value="RIJ29485.1"/>
    <property type="molecule type" value="Genomic_DNA"/>
</dbReference>
<dbReference type="PANTHER" id="PTHR44051">
    <property type="entry name" value="GLUTATHIONE S-TRANSFERASE-RELATED"/>
    <property type="match status" value="1"/>
</dbReference>
<dbReference type="InterPro" id="IPR036282">
    <property type="entry name" value="Glutathione-S-Trfase_C_sf"/>
</dbReference>
<comment type="caution">
    <text evidence="3">The sequence shown here is derived from an EMBL/GenBank/DDBJ whole genome shotgun (WGS) entry which is preliminary data.</text>
</comment>
<evidence type="ECO:0000313" key="4">
    <source>
        <dbReference type="Proteomes" id="UP000265845"/>
    </source>
</evidence>
<evidence type="ECO:0000313" key="3">
    <source>
        <dbReference type="EMBL" id="RIJ29485.1"/>
    </source>
</evidence>
<keyword evidence="4" id="KW-1185">Reference proteome</keyword>
<accession>A0A399RI99</accession>
<feature type="domain" description="GST N-terminal" evidence="1">
    <location>
        <begin position="1"/>
        <end position="80"/>
    </location>
</feature>
<keyword evidence="3" id="KW-0808">Transferase</keyword>
<evidence type="ECO:0000259" key="2">
    <source>
        <dbReference type="PROSITE" id="PS50405"/>
    </source>
</evidence>
<gene>
    <name evidence="3" type="ORF">D1222_08775</name>
</gene>
<dbReference type="InterPro" id="IPR036249">
    <property type="entry name" value="Thioredoxin-like_sf"/>
</dbReference>
<dbReference type="PANTHER" id="PTHR44051:SF8">
    <property type="entry name" value="GLUTATHIONE S-TRANSFERASE GSTA"/>
    <property type="match status" value="1"/>
</dbReference>
<dbReference type="Gene3D" id="1.20.1050.10">
    <property type="match status" value="1"/>
</dbReference>
<protein>
    <submittedName>
        <fullName evidence="3">Glutathione S-transferase family protein</fullName>
    </submittedName>
</protein>
<dbReference type="SUPFAM" id="SSF47616">
    <property type="entry name" value="GST C-terminal domain-like"/>
    <property type="match status" value="1"/>
</dbReference>
<dbReference type="OrthoDB" id="9794721at2"/>
<organism evidence="3 4">
    <name type="scientific">Henriciella algicola</name>
    <dbReference type="NCBI Taxonomy" id="1608422"/>
    <lineage>
        <taxon>Bacteria</taxon>
        <taxon>Pseudomonadati</taxon>
        <taxon>Pseudomonadota</taxon>
        <taxon>Alphaproteobacteria</taxon>
        <taxon>Hyphomonadales</taxon>
        <taxon>Hyphomonadaceae</taxon>
        <taxon>Henriciella</taxon>
    </lineage>
</organism>
<dbReference type="SUPFAM" id="SSF52833">
    <property type="entry name" value="Thioredoxin-like"/>
    <property type="match status" value="1"/>
</dbReference>
<dbReference type="InterPro" id="IPR010987">
    <property type="entry name" value="Glutathione-S-Trfase_C-like"/>
</dbReference>
<dbReference type="GO" id="GO:0016740">
    <property type="term" value="F:transferase activity"/>
    <property type="evidence" value="ECO:0007669"/>
    <property type="project" value="UniProtKB-KW"/>
</dbReference>
<dbReference type="Proteomes" id="UP000265845">
    <property type="component" value="Unassembled WGS sequence"/>
</dbReference>
<dbReference type="PROSITE" id="PS50404">
    <property type="entry name" value="GST_NTER"/>
    <property type="match status" value="1"/>
</dbReference>
<dbReference type="SFLD" id="SFLDG00358">
    <property type="entry name" value="Main_(cytGST)"/>
    <property type="match status" value="1"/>
</dbReference>
<dbReference type="AlphaFoldDB" id="A0A399RI99"/>
<dbReference type="RefSeq" id="WP_119453891.1">
    <property type="nucleotide sequence ID" value="NZ_QWGA01000006.1"/>
</dbReference>
<dbReference type="Pfam" id="PF00043">
    <property type="entry name" value="GST_C"/>
    <property type="match status" value="1"/>
</dbReference>
<name>A0A399RI99_9PROT</name>
<dbReference type="CDD" id="cd03051">
    <property type="entry name" value="GST_N_GTT2_like"/>
    <property type="match status" value="1"/>
</dbReference>
<dbReference type="Gene3D" id="3.40.30.10">
    <property type="entry name" value="Glutaredoxin"/>
    <property type="match status" value="1"/>
</dbReference>
<dbReference type="SFLD" id="SFLDS00019">
    <property type="entry name" value="Glutathione_Transferase_(cytos"/>
    <property type="match status" value="1"/>
</dbReference>